<accession>Q4RWM9</accession>
<name>Q4RWM9_TETNG</name>
<evidence type="ECO:0000256" key="1">
    <source>
        <dbReference type="SAM" id="MobiDB-lite"/>
    </source>
</evidence>
<dbReference type="KEGG" id="tng:GSTEN00027780G001"/>
<reference evidence="2" key="2">
    <citation type="submission" date="2004-02" db="EMBL/GenBank/DDBJ databases">
        <authorList>
            <consortium name="Genoscope"/>
            <consortium name="Whitehead Institute Centre for Genome Research"/>
        </authorList>
    </citation>
    <scope>NUCLEOTIDE SEQUENCE</scope>
</reference>
<feature type="region of interest" description="Disordered" evidence="1">
    <location>
        <begin position="1"/>
        <end position="34"/>
    </location>
</feature>
<organism evidence="2">
    <name type="scientific">Tetraodon nigroviridis</name>
    <name type="common">Spotted green pufferfish</name>
    <name type="synonym">Chelonodon nigroviridis</name>
    <dbReference type="NCBI Taxonomy" id="99883"/>
    <lineage>
        <taxon>Eukaryota</taxon>
        <taxon>Metazoa</taxon>
        <taxon>Chordata</taxon>
        <taxon>Craniata</taxon>
        <taxon>Vertebrata</taxon>
        <taxon>Euteleostomi</taxon>
        <taxon>Actinopterygii</taxon>
        <taxon>Neopterygii</taxon>
        <taxon>Teleostei</taxon>
        <taxon>Neoteleostei</taxon>
        <taxon>Acanthomorphata</taxon>
        <taxon>Eupercaria</taxon>
        <taxon>Tetraodontiformes</taxon>
        <taxon>Tetradontoidea</taxon>
        <taxon>Tetraodontidae</taxon>
        <taxon>Tetraodon</taxon>
    </lineage>
</organism>
<sequence length="34" mass="3599">MLNDDGQNAAADPPESGTRKVTDRWNRAASGPSL</sequence>
<dbReference type="AlphaFoldDB" id="Q4RWM9"/>
<evidence type="ECO:0000313" key="2">
    <source>
        <dbReference type="EMBL" id="CAG07203.1"/>
    </source>
</evidence>
<protein>
    <submittedName>
        <fullName evidence="2">(spotted green pufferfish) hypothetical protein</fullName>
    </submittedName>
</protein>
<feature type="compositionally biased region" description="Basic and acidic residues" evidence="1">
    <location>
        <begin position="17"/>
        <end position="26"/>
    </location>
</feature>
<dbReference type="EMBL" id="CAAE01014987">
    <property type="protein sequence ID" value="CAG07203.1"/>
    <property type="molecule type" value="Genomic_DNA"/>
</dbReference>
<reference evidence="2" key="1">
    <citation type="journal article" date="2004" name="Nature">
        <title>Genome duplication in the teleost fish Tetraodon nigroviridis reveals the early vertebrate proto-karyotype.</title>
        <authorList>
            <person name="Jaillon O."/>
            <person name="Aury J.-M."/>
            <person name="Brunet F."/>
            <person name="Petit J.-L."/>
            <person name="Stange-Thomann N."/>
            <person name="Mauceli E."/>
            <person name="Bouneau L."/>
            <person name="Fischer C."/>
            <person name="Ozouf-Costaz C."/>
            <person name="Bernot A."/>
            <person name="Nicaud S."/>
            <person name="Jaffe D."/>
            <person name="Fisher S."/>
            <person name="Lutfalla G."/>
            <person name="Dossat C."/>
            <person name="Segurens B."/>
            <person name="Dasilva C."/>
            <person name="Salanoubat M."/>
            <person name="Levy M."/>
            <person name="Boudet N."/>
            <person name="Castellano S."/>
            <person name="Anthouard V."/>
            <person name="Jubin C."/>
            <person name="Castelli V."/>
            <person name="Katinka M."/>
            <person name="Vacherie B."/>
            <person name="Biemont C."/>
            <person name="Skalli Z."/>
            <person name="Cattolico L."/>
            <person name="Poulain J."/>
            <person name="De Berardinis V."/>
            <person name="Cruaud C."/>
            <person name="Duprat S."/>
            <person name="Brottier P."/>
            <person name="Coutanceau J.-P."/>
            <person name="Gouzy J."/>
            <person name="Parra G."/>
            <person name="Lardier G."/>
            <person name="Chapple C."/>
            <person name="McKernan K.J."/>
            <person name="McEwan P."/>
            <person name="Bosak S."/>
            <person name="Kellis M."/>
            <person name="Volff J.-N."/>
            <person name="Guigo R."/>
            <person name="Zody M.C."/>
            <person name="Mesirov J."/>
            <person name="Lindblad-Toh K."/>
            <person name="Birren B."/>
            <person name="Nusbaum C."/>
            <person name="Kahn D."/>
            <person name="Robinson-Rechavi M."/>
            <person name="Laudet V."/>
            <person name="Schachter V."/>
            <person name="Quetier F."/>
            <person name="Saurin W."/>
            <person name="Scarpelli C."/>
            <person name="Wincker P."/>
            <person name="Lander E.S."/>
            <person name="Weissenbach J."/>
            <person name="Roest Crollius H."/>
        </authorList>
    </citation>
    <scope>NUCLEOTIDE SEQUENCE [LARGE SCALE GENOMIC DNA]</scope>
</reference>
<proteinExistence type="predicted"/>
<gene>
    <name evidence="2" type="ORF">GSTENG00027780001</name>
</gene>
<comment type="caution">
    <text evidence="2">The sequence shown here is derived from an EMBL/GenBank/DDBJ whole genome shotgun (WGS) entry which is preliminary data.</text>
</comment>